<dbReference type="InterPro" id="IPR036388">
    <property type="entry name" value="WH-like_DNA-bd_sf"/>
</dbReference>
<dbReference type="EMBL" id="JAFMYW010000005">
    <property type="protein sequence ID" value="MBO0950510.1"/>
    <property type="molecule type" value="Genomic_DNA"/>
</dbReference>
<dbReference type="PROSITE" id="PS50995">
    <property type="entry name" value="HTH_MARR_2"/>
    <property type="match status" value="1"/>
</dbReference>
<dbReference type="PANTHER" id="PTHR33164:SF43">
    <property type="entry name" value="HTH-TYPE TRANSCRIPTIONAL REPRESSOR YETL"/>
    <property type="match status" value="1"/>
</dbReference>
<keyword evidence="3" id="KW-1185">Reference proteome</keyword>
<dbReference type="InterPro" id="IPR039422">
    <property type="entry name" value="MarR/SlyA-like"/>
</dbReference>
<dbReference type="SMART" id="SM00347">
    <property type="entry name" value="HTH_MARR"/>
    <property type="match status" value="1"/>
</dbReference>
<dbReference type="Proteomes" id="UP000664628">
    <property type="component" value="Unassembled WGS sequence"/>
</dbReference>
<evidence type="ECO:0000313" key="3">
    <source>
        <dbReference type="Proteomes" id="UP000664628"/>
    </source>
</evidence>
<dbReference type="SUPFAM" id="SSF46785">
    <property type="entry name" value="Winged helix' DNA-binding domain"/>
    <property type="match status" value="1"/>
</dbReference>
<dbReference type="RefSeq" id="WP_207330457.1">
    <property type="nucleotide sequence ID" value="NZ_JAFMYW010000005.1"/>
</dbReference>
<protein>
    <submittedName>
        <fullName evidence="2">MarR family transcriptional regulator</fullName>
    </submittedName>
</protein>
<dbReference type="Pfam" id="PF12802">
    <property type="entry name" value="MarR_2"/>
    <property type="match status" value="1"/>
</dbReference>
<proteinExistence type="predicted"/>
<feature type="domain" description="HTH marR-type" evidence="1">
    <location>
        <begin position="11"/>
        <end position="141"/>
    </location>
</feature>
<name>A0ABS3JKJ1_9BACT</name>
<dbReference type="InterPro" id="IPR036390">
    <property type="entry name" value="WH_DNA-bd_sf"/>
</dbReference>
<comment type="caution">
    <text evidence="2">The sequence shown here is derived from an EMBL/GenBank/DDBJ whole genome shotgun (WGS) entry which is preliminary data.</text>
</comment>
<gene>
    <name evidence="2" type="ORF">J2I46_18080</name>
</gene>
<evidence type="ECO:0000313" key="2">
    <source>
        <dbReference type="EMBL" id="MBO0950510.1"/>
    </source>
</evidence>
<organism evidence="2 3">
    <name type="scientific">Fibrella forsythiae</name>
    <dbReference type="NCBI Taxonomy" id="2817061"/>
    <lineage>
        <taxon>Bacteria</taxon>
        <taxon>Pseudomonadati</taxon>
        <taxon>Bacteroidota</taxon>
        <taxon>Cytophagia</taxon>
        <taxon>Cytophagales</taxon>
        <taxon>Spirosomataceae</taxon>
        <taxon>Fibrella</taxon>
    </lineage>
</organism>
<dbReference type="PANTHER" id="PTHR33164">
    <property type="entry name" value="TRANSCRIPTIONAL REGULATOR, MARR FAMILY"/>
    <property type="match status" value="1"/>
</dbReference>
<dbReference type="InterPro" id="IPR000835">
    <property type="entry name" value="HTH_MarR-typ"/>
</dbReference>
<dbReference type="Gene3D" id="1.10.10.10">
    <property type="entry name" value="Winged helix-like DNA-binding domain superfamily/Winged helix DNA-binding domain"/>
    <property type="match status" value="1"/>
</dbReference>
<sequence length="145" mass="16982">MTHPSDQRAYFFKIDTTIKRIRYALQKRFTDAGYDLTVDQWVLIDHLHRNPGISQNQLGELTTKDAPTVTRIIDLLTKKNLAERRLADADRRKFLISLTPAGEQLYDELLPLVVEIRRQGWGQLSDEDYQHFTRIMDSIYQNFSA</sequence>
<evidence type="ECO:0000259" key="1">
    <source>
        <dbReference type="PROSITE" id="PS50995"/>
    </source>
</evidence>
<accession>A0ABS3JKJ1</accession>
<reference evidence="2 3" key="1">
    <citation type="submission" date="2021-03" db="EMBL/GenBank/DDBJ databases">
        <title>Fibrella sp. HMF5405 genome sequencing and assembly.</title>
        <authorList>
            <person name="Kang H."/>
            <person name="Kim H."/>
            <person name="Bae S."/>
            <person name="Joh K."/>
        </authorList>
    </citation>
    <scope>NUCLEOTIDE SEQUENCE [LARGE SCALE GENOMIC DNA]</scope>
    <source>
        <strain evidence="2 3">HMF5405</strain>
    </source>
</reference>
<dbReference type="PRINTS" id="PR00598">
    <property type="entry name" value="HTHMARR"/>
</dbReference>